<accession>A0A0P1A479</accession>
<dbReference type="RefSeq" id="XP_024571582.1">
    <property type="nucleotide sequence ID" value="XM_024721111.1"/>
</dbReference>
<dbReference type="EMBL" id="CCYD01000019">
    <property type="protein sequence ID" value="CEG35213.1"/>
    <property type="molecule type" value="Genomic_DNA"/>
</dbReference>
<evidence type="ECO:0000313" key="2">
    <source>
        <dbReference type="Proteomes" id="UP000054928"/>
    </source>
</evidence>
<reference evidence="2" key="1">
    <citation type="submission" date="2014-09" db="EMBL/GenBank/DDBJ databases">
        <authorList>
            <person name="Sharma Rahul"/>
            <person name="Thines Marco"/>
        </authorList>
    </citation>
    <scope>NUCLEOTIDE SEQUENCE [LARGE SCALE GENOMIC DNA]</scope>
</reference>
<dbReference type="Proteomes" id="UP000054928">
    <property type="component" value="Unassembled WGS sequence"/>
</dbReference>
<name>A0A0P1A479_PLAHL</name>
<organism evidence="1 2">
    <name type="scientific">Plasmopara halstedii</name>
    <name type="common">Downy mildew of sunflower</name>
    <dbReference type="NCBI Taxonomy" id="4781"/>
    <lineage>
        <taxon>Eukaryota</taxon>
        <taxon>Sar</taxon>
        <taxon>Stramenopiles</taxon>
        <taxon>Oomycota</taxon>
        <taxon>Peronosporomycetes</taxon>
        <taxon>Peronosporales</taxon>
        <taxon>Peronosporaceae</taxon>
        <taxon>Plasmopara</taxon>
    </lineage>
</organism>
<dbReference type="GeneID" id="36398238"/>
<keyword evidence="2" id="KW-1185">Reference proteome</keyword>
<dbReference type="AlphaFoldDB" id="A0A0P1A479"/>
<proteinExistence type="predicted"/>
<sequence>MEVICDLQQSQLWNKEASKGKVIDAFLDFHVYCPLNRARCMHCIKKSVVYNVFSDKARYCSRGDTVLVQFACH</sequence>
<evidence type="ECO:0000313" key="1">
    <source>
        <dbReference type="EMBL" id="CEG35213.1"/>
    </source>
</evidence>
<protein>
    <submittedName>
        <fullName evidence="1">Uncharacterized protein</fullName>
    </submittedName>
</protein>